<keyword evidence="3" id="KW-1185">Reference proteome</keyword>
<accession>A0ABQ7SY62</accession>
<dbReference type="EMBL" id="JAIPUX010003289">
    <property type="protein sequence ID" value="KAH0622066.1"/>
    <property type="molecule type" value="Genomic_DNA"/>
</dbReference>
<organism evidence="2 3">
    <name type="scientific">Phrynosoma platyrhinos</name>
    <name type="common">Desert horned lizard</name>
    <dbReference type="NCBI Taxonomy" id="52577"/>
    <lineage>
        <taxon>Eukaryota</taxon>
        <taxon>Metazoa</taxon>
        <taxon>Chordata</taxon>
        <taxon>Craniata</taxon>
        <taxon>Vertebrata</taxon>
        <taxon>Euteleostomi</taxon>
        <taxon>Lepidosauria</taxon>
        <taxon>Squamata</taxon>
        <taxon>Bifurcata</taxon>
        <taxon>Unidentata</taxon>
        <taxon>Episquamata</taxon>
        <taxon>Toxicofera</taxon>
        <taxon>Iguania</taxon>
        <taxon>Phrynosomatidae</taxon>
        <taxon>Phrynosomatinae</taxon>
        <taxon>Phrynosoma</taxon>
    </lineage>
</organism>
<evidence type="ECO:0000256" key="1">
    <source>
        <dbReference type="SAM" id="MobiDB-lite"/>
    </source>
</evidence>
<evidence type="ECO:0000313" key="2">
    <source>
        <dbReference type="EMBL" id="KAH0622066.1"/>
    </source>
</evidence>
<reference evidence="2 3" key="1">
    <citation type="journal article" date="2022" name="Gigascience">
        <title>A chromosome-level genome assembly and annotation of the desert horned lizard, Phrynosoma platyrhinos, provides insight into chromosomal rearrangements among reptiles.</title>
        <authorList>
            <person name="Koochekian N."/>
            <person name="Ascanio A."/>
            <person name="Farleigh K."/>
            <person name="Card D.C."/>
            <person name="Schield D.R."/>
            <person name="Castoe T.A."/>
            <person name="Jezkova T."/>
        </authorList>
    </citation>
    <scope>NUCLEOTIDE SEQUENCE [LARGE SCALE GENOMIC DNA]</scope>
    <source>
        <strain evidence="2">NK-2021</strain>
    </source>
</reference>
<protein>
    <submittedName>
        <fullName evidence="2">Uncharacterized protein</fullName>
    </submittedName>
</protein>
<gene>
    <name evidence="2" type="ORF">JD844_024008</name>
</gene>
<dbReference type="Proteomes" id="UP000826234">
    <property type="component" value="Unassembled WGS sequence"/>
</dbReference>
<sequence length="533" mass="58632">MIDSSQDVTLVLHMQDEYDVTSFITKSLMTFPLPSVQRGLSVAKHRIFALSATDASSVISGMPETKIELNCHSLVSLTLQPTIPAIVHSVLSVPFLPQEKRRQQSAVSLISVGKDWILPKSSVTFVFPSKATTLEKVDCFSSSVMQESKRQISLPNEYLDISLSSFSEGITELCAQSAGSLSKLNQTCTRGSTADIKFSSDSSDGLLHNKESLLYDASWMNSTMLTSCHTLMESTTITSGHSFVSASETALSVKFTKVSSWYPAEKGRDNSSLEEYVPTIPLQRLNSGFLCVYSDCTATVLSQTFHLEPSFSAIIASQRGNSYVTSKLTRVDQLTAVHILPVLDNSPYDQIKEILSLMSQEDSVFIFQSSYAPEEENDSHIASHSDESTSHMLISSEERLDLHLRHAGITHTGSVGDFLDRPPLSEFSFDMTSGSVLFDQLLPTQTHSAKIPVLQYLLSPDEKRAASTEDSALQQQLSTHGTSEELTTNPDSPIPQSHSVSTLASRVIPYHFAMSGELFLPFKLLFSRYFDAT</sequence>
<evidence type="ECO:0000313" key="3">
    <source>
        <dbReference type="Proteomes" id="UP000826234"/>
    </source>
</evidence>
<feature type="compositionally biased region" description="Polar residues" evidence="1">
    <location>
        <begin position="468"/>
        <end position="498"/>
    </location>
</feature>
<name>A0ABQ7SY62_PHRPL</name>
<feature type="region of interest" description="Disordered" evidence="1">
    <location>
        <begin position="465"/>
        <end position="498"/>
    </location>
</feature>
<comment type="caution">
    <text evidence="2">The sequence shown here is derived from an EMBL/GenBank/DDBJ whole genome shotgun (WGS) entry which is preliminary data.</text>
</comment>
<proteinExistence type="predicted"/>